<dbReference type="AlphaFoldDB" id="A0AAE0ZPH7"/>
<keyword evidence="3" id="KW-1185">Reference proteome</keyword>
<gene>
    <name evidence="2" type="ORF">RRG08_016069</name>
</gene>
<evidence type="ECO:0000313" key="2">
    <source>
        <dbReference type="EMBL" id="KAK3772656.1"/>
    </source>
</evidence>
<dbReference type="Proteomes" id="UP001283361">
    <property type="component" value="Unassembled WGS sequence"/>
</dbReference>
<accession>A0AAE0ZPH7</accession>
<protein>
    <submittedName>
        <fullName evidence="2">Uncharacterized protein</fullName>
    </submittedName>
</protein>
<dbReference type="EMBL" id="JAWDGP010003608">
    <property type="protein sequence ID" value="KAK3772656.1"/>
    <property type="molecule type" value="Genomic_DNA"/>
</dbReference>
<evidence type="ECO:0000313" key="3">
    <source>
        <dbReference type="Proteomes" id="UP001283361"/>
    </source>
</evidence>
<organism evidence="2 3">
    <name type="scientific">Elysia crispata</name>
    <name type="common">lettuce slug</name>
    <dbReference type="NCBI Taxonomy" id="231223"/>
    <lineage>
        <taxon>Eukaryota</taxon>
        <taxon>Metazoa</taxon>
        <taxon>Spiralia</taxon>
        <taxon>Lophotrochozoa</taxon>
        <taxon>Mollusca</taxon>
        <taxon>Gastropoda</taxon>
        <taxon>Heterobranchia</taxon>
        <taxon>Euthyneura</taxon>
        <taxon>Panpulmonata</taxon>
        <taxon>Sacoglossa</taxon>
        <taxon>Placobranchoidea</taxon>
        <taxon>Plakobranchidae</taxon>
        <taxon>Elysia</taxon>
    </lineage>
</organism>
<feature type="compositionally biased region" description="Basic and acidic residues" evidence="1">
    <location>
        <begin position="69"/>
        <end position="81"/>
    </location>
</feature>
<comment type="caution">
    <text evidence="2">The sequence shown here is derived from an EMBL/GenBank/DDBJ whole genome shotgun (WGS) entry which is preliminary data.</text>
</comment>
<evidence type="ECO:0000256" key="1">
    <source>
        <dbReference type="SAM" id="MobiDB-lite"/>
    </source>
</evidence>
<proteinExistence type="predicted"/>
<feature type="region of interest" description="Disordered" evidence="1">
    <location>
        <begin position="56"/>
        <end position="81"/>
    </location>
</feature>
<reference evidence="2" key="1">
    <citation type="journal article" date="2023" name="G3 (Bethesda)">
        <title>A reference genome for the long-term kleptoplast-retaining sea slug Elysia crispata morphotype clarki.</title>
        <authorList>
            <person name="Eastman K.E."/>
            <person name="Pendleton A.L."/>
            <person name="Shaikh M.A."/>
            <person name="Suttiyut T."/>
            <person name="Ogas R."/>
            <person name="Tomko P."/>
            <person name="Gavelis G."/>
            <person name="Widhalm J.R."/>
            <person name="Wisecaver J.H."/>
        </authorList>
    </citation>
    <scope>NUCLEOTIDE SEQUENCE</scope>
    <source>
        <strain evidence="2">ECLA1</strain>
    </source>
</reference>
<sequence length="118" mass="13407">MQATLWSVSIVTLYYPQLQVIMRATWWSVSIMTLYHRHLQETVRVTLWCTPGTGEKVGDTRGQGSAAAARREVTARGDNARATKGSRQAPALFQARFVFLHNNRCRSMNSCPRNFRCC</sequence>
<name>A0AAE0ZPH7_9GAST</name>